<name>A0A6F9DBZ4_9ASCI</name>
<evidence type="ECO:0000313" key="8">
    <source>
        <dbReference type="EMBL" id="CAB3240072.1"/>
    </source>
</evidence>
<feature type="compositionally biased region" description="Basic and acidic residues" evidence="6">
    <location>
        <begin position="265"/>
        <end position="277"/>
    </location>
</feature>
<evidence type="ECO:0000256" key="5">
    <source>
        <dbReference type="ARBA" id="ARBA00022859"/>
    </source>
</evidence>
<keyword evidence="4" id="KW-0832">Ubl conjugation</keyword>
<evidence type="ECO:0000256" key="1">
    <source>
        <dbReference type="ARBA" id="ARBA00022499"/>
    </source>
</evidence>
<sequence>MSTPTSKRSKEFQYRLDDVLEQQLHGKIRRDVLKKVDPTSMLQHMHCVNETTKQRIEQTDKNDGQQRAVGKFLGEVKRFSGWGAQFLDGLYYTGHKDLAMSIYPQYVAPYPDPEPLSFHNEQRPPYPPPPPPPYSPSYYSPYDGQENDETHPKSALSSVLSSFAEENIIQDQDQALQKFAVGSNATEWSLANNASSSVQDNAQNTYARAEPVSCGAQTVTNLRSQYPWSYAPNIPIQEMPSTSFNEITQEDSVLKIKKQTEFDEGTQKFKQKSEEMSSRMNKTTHNGSESYDRNDLKLSKYSLKLSKYGEQQIPSFTSEAVQMSVEYKPASSPRHVAPSSSNDLFTSGPEHLKRTKHQGNSNFADFESQTVPKVPADSGYEGSSGLISTNSDLSVNQSLENSKSAGNTEPQSGEKIIINTSTENLNLISPVSQTGSESCNYSENSLENGKVKTLISKEQSGVSLSFPTASLPFENDQDLCPVSKYEDDIVNRSDVTIHNVNLRSNIQASVENRNNSITTECQVKSADEARNQNDIFQNPTSSSGSSQVSNGVKSSEINGTTPPATENQHNVTQLENRQKEPSKIDQSENDIPPHDESLSNGQILFLNHDNDPASQTNEQNNTEGENQVNGQDPTTEWLVLRLLKNLRFFITLEDGSV</sequence>
<keyword evidence="1" id="KW-1017">Isopeptide bond</keyword>
<feature type="domain" description="Caspase recruitment" evidence="7">
    <location>
        <begin position="29"/>
        <end position="102"/>
    </location>
</feature>
<accession>A0A6F9DBZ4</accession>
<evidence type="ECO:0000256" key="6">
    <source>
        <dbReference type="SAM" id="MobiDB-lite"/>
    </source>
</evidence>
<dbReference type="GO" id="GO:0005737">
    <property type="term" value="C:cytoplasm"/>
    <property type="evidence" value="ECO:0007669"/>
    <property type="project" value="UniProtKB-ARBA"/>
</dbReference>
<evidence type="ECO:0000259" key="7">
    <source>
        <dbReference type="Pfam" id="PF16739"/>
    </source>
</evidence>
<feature type="region of interest" description="Disordered" evidence="6">
    <location>
        <begin position="265"/>
        <end position="292"/>
    </location>
</feature>
<feature type="region of interest" description="Disordered" evidence="6">
    <location>
        <begin position="113"/>
        <end position="155"/>
    </location>
</feature>
<feature type="compositionally biased region" description="Polar residues" evidence="6">
    <location>
        <begin position="358"/>
        <end position="371"/>
    </location>
</feature>
<feature type="compositionally biased region" description="Polar residues" evidence="6">
    <location>
        <begin position="556"/>
        <end position="575"/>
    </location>
</feature>
<keyword evidence="2" id="KW-0597">Phosphoprotein</keyword>
<feature type="compositionally biased region" description="Low complexity" evidence="6">
    <location>
        <begin position="541"/>
        <end position="555"/>
    </location>
</feature>
<feature type="compositionally biased region" description="Basic and acidic residues" evidence="6">
    <location>
        <begin position="576"/>
        <end position="597"/>
    </location>
</feature>
<dbReference type="Gene3D" id="1.10.533.10">
    <property type="entry name" value="Death Domain, Fas"/>
    <property type="match status" value="1"/>
</dbReference>
<feature type="compositionally biased region" description="Pro residues" evidence="6">
    <location>
        <begin position="124"/>
        <end position="135"/>
    </location>
</feature>
<feature type="region of interest" description="Disordered" evidence="6">
    <location>
        <begin position="329"/>
        <end position="392"/>
    </location>
</feature>
<keyword evidence="3" id="KW-0399">Innate immunity</keyword>
<evidence type="ECO:0000256" key="4">
    <source>
        <dbReference type="ARBA" id="ARBA00022843"/>
    </source>
</evidence>
<reference evidence="8" key="1">
    <citation type="submission" date="2020-04" db="EMBL/GenBank/DDBJ databases">
        <authorList>
            <person name="Neveu A P."/>
        </authorList>
    </citation>
    <scope>NUCLEOTIDE SEQUENCE</scope>
    <source>
        <tissue evidence="8">Whole embryo</tissue>
    </source>
</reference>
<dbReference type="InterPro" id="IPR011029">
    <property type="entry name" value="DEATH-like_dom_sf"/>
</dbReference>
<dbReference type="GO" id="GO:0045087">
    <property type="term" value="P:innate immune response"/>
    <property type="evidence" value="ECO:0007669"/>
    <property type="project" value="UniProtKB-KW"/>
</dbReference>
<protein>
    <submittedName>
        <fullName evidence="8">Dentin sialophosphoprotein</fullName>
    </submittedName>
</protein>
<proteinExistence type="evidence at transcript level"/>
<evidence type="ECO:0000256" key="3">
    <source>
        <dbReference type="ARBA" id="ARBA00022588"/>
    </source>
</evidence>
<dbReference type="EMBL" id="LR784664">
    <property type="protein sequence ID" value="CAB3240072.1"/>
    <property type="molecule type" value="mRNA"/>
</dbReference>
<feature type="compositionally biased region" description="Low complexity" evidence="6">
    <location>
        <begin position="615"/>
        <end position="631"/>
    </location>
</feature>
<feature type="region of interest" description="Disordered" evidence="6">
    <location>
        <begin position="534"/>
        <end position="632"/>
    </location>
</feature>
<dbReference type="InterPro" id="IPR031964">
    <property type="entry name" value="CARD_dom"/>
</dbReference>
<gene>
    <name evidence="8" type="primary">Dspp-004</name>
</gene>
<feature type="compositionally biased region" description="Polar residues" evidence="6">
    <location>
        <begin position="278"/>
        <end position="289"/>
    </location>
</feature>
<dbReference type="Pfam" id="PF16739">
    <property type="entry name" value="CARD_2"/>
    <property type="match status" value="1"/>
</dbReference>
<keyword evidence="5" id="KW-0391">Immunity</keyword>
<dbReference type="AlphaFoldDB" id="A0A6F9DBZ4"/>
<evidence type="ECO:0000256" key="2">
    <source>
        <dbReference type="ARBA" id="ARBA00022553"/>
    </source>
</evidence>
<organism evidence="8">
    <name type="scientific">Phallusia mammillata</name>
    <dbReference type="NCBI Taxonomy" id="59560"/>
    <lineage>
        <taxon>Eukaryota</taxon>
        <taxon>Metazoa</taxon>
        <taxon>Chordata</taxon>
        <taxon>Tunicata</taxon>
        <taxon>Ascidiacea</taxon>
        <taxon>Phlebobranchia</taxon>
        <taxon>Ascidiidae</taxon>
        <taxon>Phallusia</taxon>
    </lineage>
</organism>